<organism evidence="4 5">
    <name type="scientific">Nocardioides marinisabuli</name>
    <dbReference type="NCBI Taxonomy" id="419476"/>
    <lineage>
        <taxon>Bacteria</taxon>
        <taxon>Bacillati</taxon>
        <taxon>Actinomycetota</taxon>
        <taxon>Actinomycetes</taxon>
        <taxon>Propionibacteriales</taxon>
        <taxon>Nocardioidaceae</taxon>
        <taxon>Nocardioides</taxon>
    </lineage>
</organism>
<dbReference type="PANTHER" id="PTHR30055">
    <property type="entry name" value="HTH-TYPE TRANSCRIPTIONAL REGULATOR RUTR"/>
    <property type="match status" value="1"/>
</dbReference>
<reference evidence="4 5" key="1">
    <citation type="submission" date="2020-07" db="EMBL/GenBank/DDBJ databases">
        <title>Sequencing the genomes of 1000 actinobacteria strains.</title>
        <authorList>
            <person name="Klenk H.-P."/>
        </authorList>
    </citation>
    <scope>NUCLEOTIDE SEQUENCE [LARGE SCALE GENOMIC DNA]</scope>
    <source>
        <strain evidence="4 5">DSM 18965</strain>
    </source>
</reference>
<dbReference type="InterPro" id="IPR036271">
    <property type="entry name" value="Tet_transcr_reg_TetR-rel_C_sf"/>
</dbReference>
<dbReference type="PROSITE" id="PS50977">
    <property type="entry name" value="HTH_TETR_2"/>
    <property type="match status" value="1"/>
</dbReference>
<dbReference type="InterPro" id="IPR009057">
    <property type="entry name" value="Homeodomain-like_sf"/>
</dbReference>
<dbReference type="GO" id="GO:0003700">
    <property type="term" value="F:DNA-binding transcription factor activity"/>
    <property type="evidence" value="ECO:0007669"/>
    <property type="project" value="TreeGrafter"/>
</dbReference>
<gene>
    <name evidence="4" type="ORF">BKA08_000112</name>
</gene>
<evidence type="ECO:0000256" key="2">
    <source>
        <dbReference type="PROSITE-ProRule" id="PRU00335"/>
    </source>
</evidence>
<sequence>MDVLDLERLTPAARRILDAAEELFYEHGITAVGVDLVAERSGVTKRTLYDRFGSKQQLVAAYLLERDRRWRALVEQLHRDAPTPVARVLAPFDALETWLEGAVRGCAFVNALAELPDDDHPGRRVVLAEKQWLLELFSGSLHAGGFPEADSLALQLMCLHEGVLSLRGTAPGVDAVAAARSAATRLLEG</sequence>
<protein>
    <submittedName>
        <fullName evidence="4">AcrR family transcriptional regulator</fullName>
    </submittedName>
</protein>
<dbReference type="GO" id="GO:0000976">
    <property type="term" value="F:transcription cis-regulatory region binding"/>
    <property type="evidence" value="ECO:0007669"/>
    <property type="project" value="TreeGrafter"/>
</dbReference>
<feature type="domain" description="HTH tetR-type" evidence="3">
    <location>
        <begin position="10"/>
        <end position="70"/>
    </location>
</feature>
<keyword evidence="1 2" id="KW-0238">DNA-binding</keyword>
<evidence type="ECO:0000313" key="4">
    <source>
        <dbReference type="EMBL" id="NYD55874.1"/>
    </source>
</evidence>
<dbReference type="PANTHER" id="PTHR30055:SF200">
    <property type="entry name" value="HTH-TYPE TRANSCRIPTIONAL REPRESSOR BDCR"/>
    <property type="match status" value="1"/>
</dbReference>
<dbReference type="InterPro" id="IPR050109">
    <property type="entry name" value="HTH-type_TetR-like_transc_reg"/>
</dbReference>
<dbReference type="SUPFAM" id="SSF48498">
    <property type="entry name" value="Tetracyclin repressor-like, C-terminal domain"/>
    <property type="match status" value="1"/>
</dbReference>
<evidence type="ECO:0000256" key="1">
    <source>
        <dbReference type="ARBA" id="ARBA00023125"/>
    </source>
</evidence>
<dbReference type="SUPFAM" id="SSF46689">
    <property type="entry name" value="Homeodomain-like"/>
    <property type="match status" value="1"/>
</dbReference>
<dbReference type="AlphaFoldDB" id="A0A7Y9EXR0"/>
<comment type="caution">
    <text evidence="4">The sequence shown here is derived from an EMBL/GenBank/DDBJ whole genome shotgun (WGS) entry which is preliminary data.</text>
</comment>
<accession>A0A7Y9EXR0</accession>
<dbReference type="PRINTS" id="PR00455">
    <property type="entry name" value="HTHTETR"/>
</dbReference>
<keyword evidence="5" id="KW-1185">Reference proteome</keyword>
<proteinExistence type="predicted"/>
<dbReference type="Proteomes" id="UP000516957">
    <property type="component" value="Unassembled WGS sequence"/>
</dbReference>
<dbReference type="EMBL" id="JACCBE010000001">
    <property type="protein sequence ID" value="NYD55874.1"/>
    <property type="molecule type" value="Genomic_DNA"/>
</dbReference>
<dbReference type="Gene3D" id="1.10.357.10">
    <property type="entry name" value="Tetracycline Repressor, domain 2"/>
    <property type="match status" value="1"/>
</dbReference>
<evidence type="ECO:0000259" key="3">
    <source>
        <dbReference type="PROSITE" id="PS50977"/>
    </source>
</evidence>
<name>A0A7Y9EXR0_9ACTN</name>
<evidence type="ECO:0000313" key="5">
    <source>
        <dbReference type="Proteomes" id="UP000516957"/>
    </source>
</evidence>
<dbReference type="Pfam" id="PF00440">
    <property type="entry name" value="TetR_N"/>
    <property type="match status" value="1"/>
</dbReference>
<dbReference type="RefSeq" id="WP_179613839.1">
    <property type="nucleotide sequence ID" value="NZ_CP059163.1"/>
</dbReference>
<dbReference type="InterPro" id="IPR001647">
    <property type="entry name" value="HTH_TetR"/>
</dbReference>
<feature type="DNA-binding region" description="H-T-H motif" evidence="2">
    <location>
        <begin position="33"/>
        <end position="52"/>
    </location>
</feature>